<protein>
    <submittedName>
        <fullName evidence="1">Uncharacterized protein</fullName>
    </submittedName>
</protein>
<reference evidence="1" key="1">
    <citation type="submission" date="2022-06" db="EMBL/GenBank/DDBJ databases">
        <title>Complete genome sequences of two strains of the flax pathogen Septoria linicola.</title>
        <authorList>
            <person name="Lapalu N."/>
            <person name="Simon A."/>
            <person name="Demenou B."/>
            <person name="Paumier D."/>
            <person name="Guillot M.-P."/>
            <person name="Gout L."/>
            <person name="Valade R."/>
        </authorList>
    </citation>
    <scope>NUCLEOTIDE SEQUENCE</scope>
    <source>
        <strain evidence="1">SE15195</strain>
    </source>
</reference>
<dbReference type="Proteomes" id="UP001056384">
    <property type="component" value="Chromosome 3"/>
</dbReference>
<sequence>MAKLRRRSNNKLQRPPQAECFLDATYIRIEYDRHAISEAWVLLPDNTVEHLICYPPGRPAKLARKLQAAVLAFQWPNSVPSYEESRAMEKIAAIESEKIKSSAPDRHVDLVKPAVVCVDQNPPKHTSRGIMPKAERVSEDRMSWIGTYDLPKGGFLRRTSIVLDESKPPCYTASELKVVDCPLDRTGRAMARFFCMQAGQGGGFRERFVAKVLCA</sequence>
<name>A0A9Q9AKU6_9PEZI</name>
<accession>A0A9Q9AKU6</accession>
<proteinExistence type="predicted"/>
<organism evidence="1 2">
    <name type="scientific">Septoria linicola</name>
    <dbReference type="NCBI Taxonomy" id="215465"/>
    <lineage>
        <taxon>Eukaryota</taxon>
        <taxon>Fungi</taxon>
        <taxon>Dikarya</taxon>
        <taxon>Ascomycota</taxon>
        <taxon>Pezizomycotina</taxon>
        <taxon>Dothideomycetes</taxon>
        <taxon>Dothideomycetidae</taxon>
        <taxon>Mycosphaerellales</taxon>
        <taxon>Mycosphaerellaceae</taxon>
        <taxon>Septoria</taxon>
    </lineage>
</organism>
<evidence type="ECO:0000313" key="1">
    <source>
        <dbReference type="EMBL" id="USW51247.1"/>
    </source>
</evidence>
<dbReference type="AlphaFoldDB" id="A0A9Q9AKU6"/>
<keyword evidence="2" id="KW-1185">Reference proteome</keyword>
<dbReference type="EMBL" id="CP099420">
    <property type="protein sequence ID" value="USW51247.1"/>
    <property type="molecule type" value="Genomic_DNA"/>
</dbReference>
<dbReference type="OrthoDB" id="3650811at2759"/>
<gene>
    <name evidence="1" type="ORF">Slin15195_G045660</name>
</gene>
<evidence type="ECO:0000313" key="2">
    <source>
        <dbReference type="Proteomes" id="UP001056384"/>
    </source>
</evidence>